<dbReference type="Proteomes" id="UP001163821">
    <property type="component" value="Unassembled WGS sequence"/>
</dbReference>
<evidence type="ECO:0000259" key="1">
    <source>
        <dbReference type="Pfam" id="PF00535"/>
    </source>
</evidence>
<keyword evidence="3" id="KW-1185">Reference proteome</keyword>
<accession>A0AA42CBA9</accession>
<dbReference type="CDD" id="cd06433">
    <property type="entry name" value="GT_2_WfgS_like"/>
    <property type="match status" value="1"/>
</dbReference>
<comment type="caution">
    <text evidence="2">The sequence shown here is derived from an EMBL/GenBank/DDBJ whole genome shotgun (WGS) entry which is preliminary data.</text>
</comment>
<dbReference type="SUPFAM" id="SSF53448">
    <property type="entry name" value="Nucleotide-diphospho-sugar transferases"/>
    <property type="match status" value="1"/>
</dbReference>
<proteinExistence type="predicted"/>
<dbReference type="RefSeq" id="WP_282593336.1">
    <property type="nucleotide sequence ID" value="NZ_JAPAAF010000049.1"/>
</dbReference>
<dbReference type="Pfam" id="PF00535">
    <property type="entry name" value="Glycos_transf_2"/>
    <property type="match status" value="1"/>
</dbReference>
<dbReference type="EMBL" id="JAPAAF010000049">
    <property type="protein sequence ID" value="MCW0484745.1"/>
    <property type="molecule type" value="Genomic_DNA"/>
</dbReference>
<evidence type="ECO:0000313" key="3">
    <source>
        <dbReference type="Proteomes" id="UP001163821"/>
    </source>
</evidence>
<dbReference type="InterPro" id="IPR001173">
    <property type="entry name" value="Glyco_trans_2-like"/>
</dbReference>
<feature type="domain" description="Glycosyltransferase 2-like" evidence="1">
    <location>
        <begin position="4"/>
        <end position="132"/>
    </location>
</feature>
<organism evidence="2 3">
    <name type="scientific">Gaoshiqia sediminis</name>
    <dbReference type="NCBI Taxonomy" id="2986998"/>
    <lineage>
        <taxon>Bacteria</taxon>
        <taxon>Pseudomonadati</taxon>
        <taxon>Bacteroidota</taxon>
        <taxon>Bacteroidia</taxon>
        <taxon>Marinilabiliales</taxon>
        <taxon>Prolixibacteraceae</taxon>
        <taxon>Gaoshiqia</taxon>
    </lineage>
</organism>
<dbReference type="PANTHER" id="PTHR43685:SF2">
    <property type="entry name" value="GLYCOSYLTRANSFERASE 2-LIKE DOMAIN-CONTAINING PROTEIN"/>
    <property type="match status" value="1"/>
</dbReference>
<dbReference type="InterPro" id="IPR029044">
    <property type="entry name" value="Nucleotide-diphossugar_trans"/>
</dbReference>
<sequence length="249" mass="28234">MKFSLITATYNSAATLATCIASVQDQTHPDIEHIIIDGASKDNTLEVIRSMPNRVSKIVSEPDKGIYDAMNKGIGLASGELVGILNSDDLLCDPEALAKVVRVFEADPSLDAVYADLYYVDQQDTNKIVRRWTSGEKKPFSKGWHPAHPTLYLKKSVYNAYGLFNLDLKLAADFEIMLRFLEKHRIKTHYLPERFVKMRLGGATNKSLGNIYKQNIECIKAFRVNNLPVNPVLYPFYRIVPKLFQYKDE</sequence>
<dbReference type="PANTHER" id="PTHR43685">
    <property type="entry name" value="GLYCOSYLTRANSFERASE"/>
    <property type="match status" value="1"/>
</dbReference>
<dbReference type="Gene3D" id="3.90.550.10">
    <property type="entry name" value="Spore Coat Polysaccharide Biosynthesis Protein SpsA, Chain A"/>
    <property type="match status" value="1"/>
</dbReference>
<gene>
    <name evidence="2" type="ORF">N2K84_18580</name>
</gene>
<protein>
    <submittedName>
        <fullName evidence="2">Glycosyltransferase</fullName>
    </submittedName>
</protein>
<name>A0AA42CBA9_9BACT</name>
<dbReference type="InterPro" id="IPR050834">
    <property type="entry name" value="Glycosyltransf_2"/>
</dbReference>
<dbReference type="AlphaFoldDB" id="A0AA42CBA9"/>
<reference evidence="2" key="1">
    <citation type="submission" date="2022-10" db="EMBL/GenBank/DDBJ databases">
        <title>Gaoshiqiia sediminis gen. nov., sp. nov., isolated from coastal sediment.</title>
        <authorList>
            <person name="Yu W.X."/>
            <person name="Mu D.S."/>
            <person name="Du J.Z."/>
            <person name="Liang Y.Q."/>
        </authorList>
    </citation>
    <scope>NUCLEOTIDE SEQUENCE</scope>
    <source>
        <strain evidence="2">A06</strain>
    </source>
</reference>
<evidence type="ECO:0000313" key="2">
    <source>
        <dbReference type="EMBL" id="MCW0484745.1"/>
    </source>
</evidence>